<dbReference type="PRINTS" id="PR00455">
    <property type="entry name" value="HTHTETR"/>
</dbReference>
<dbReference type="InterPro" id="IPR001647">
    <property type="entry name" value="HTH_TetR"/>
</dbReference>
<reference evidence="4 5" key="1">
    <citation type="submission" date="2016-10" db="EMBL/GenBank/DDBJ databases">
        <authorList>
            <person name="de Groot N.N."/>
        </authorList>
    </citation>
    <scope>NUCLEOTIDE SEQUENCE [LARGE SCALE GENOMIC DNA]</scope>
    <source>
        <strain evidence="4 5">AR67</strain>
    </source>
</reference>
<dbReference type="InterPro" id="IPR050624">
    <property type="entry name" value="HTH-type_Tx_Regulator"/>
</dbReference>
<sequence>MPRDKTQSHERIIQAAKKEFMEYGFTDASLRRIAAEAGIQVGGLYKHFGSKEEMFASLVDPAIEGLMQCFHEIEDDYFDEIGKVAAESIWEDQTETVRFMSYIYDHFDEFKLIVCRSQGTKYENFTHDIAKQEEEVTIRYMNALKKSGIAVNDIDEKEFHLLVTASVEAILQAVIHDFTKEEAMHYAHTLEKFYLPAWKALFGLYSNPTR</sequence>
<dbReference type="OrthoDB" id="9814200at2"/>
<evidence type="ECO:0000259" key="3">
    <source>
        <dbReference type="PROSITE" id="PS50977"/>
    </source>
</evidence>
<dbReference type="PROSITE" id="PS01081">
    <property type="entry name" value="HTH_TETR_1"/>
    <property type="match status" value="1"/>
</dbReference>
<dbReference type="GO" id="GO:0003677">
    <property type="term" value="F:DNA binding"/>
    <property type="evidence" value="ECO:0007669"/>
    <property type="project" value="UniProtKB-UniRule"/>
</dbReference>
<dbReference type="Gene3D" id="1.10.357.10">
    <property type="entry name" value="Tetracycline Repressor, domain 2"/>
    <property type="match status" value="1"/>
</dbReference>
<keyword evidence="1 2" id="KW-0238">DNA-binding</keyword>
<evidence type="ECO:0000313" key="4">
    <source>
        <dbReference type="EMBL" id="SFB67520.1"/>
    </source>
</evidence>
<dbReference type="EMBL" id="FOKQ01000001">
    <property type="protein sequence ID" value="SFB67520.1"/>
    <property type="molecule type" value="Genomic_DNA"/>
</dbReference>
<feature type="DNA-binding region" description="H-T-H motif" evidence="2">
    <location>
        <begin position="29"/>
        <end position="48"/>
    </location>
</feature>
<dbReference type="PROSITE" id="PS50977">
    <property type="entry name" value="HTH_TETR_2"/>
    <property type="match status" value="1"/>
</dbReference>
<accession>A0A1I1D3Y8</accession>
<organism evidence="4 5">
    <name type="scientific">Ruminococcus albus</name>
    <dbReference type="NCBI Taxonomy" id="1264"/>
    <lineage>
        <taxon>Bacteria</taxon>
        <taxon>Bacillati</taxon>
        <taxon>Bacillota</taxon>
        <taxon>Clostridia</taxon>
        <taxon>Eubacteriales</taxon>
        <taxon>Oscillospiraceae</taxon>
        <taxon>Ruminococcus</taxon>
    </lineage>
</organism>
<dbReference type="InterPro" id="IPR023772">
    <property type="entry name" value="DNA-bd_HTH_TetR-type_CS"/>
</dbReference>
<dbReference type="Proteomes" id="UP000182192">
    <property type="component" value="Unassembled WGS sequence"/>
</dbReference>
<dbReference type="RefSeq" id="WP_074959608.1">
    <property type="nucleotide sequence ID" value="NZ_FOKQ01000001.1"/>
</dbReference>
<dbReference type="PANTHER" id="PTHR43479:SF11">
    <property type="entry name" value="ACREF_ENVCD OPERON REPRESSOR-RELATED"/>
    <property type="match status" value="1"/>
</dbReference>
<dbReference type="PANTHER" id="PTHR43479">
    <property type="entry name" value="ACREF/ENVCD OPERON REPRESSOR-RELATED"/>
    <property type="match status" value="1"/>
</dbReference>
<gene>
    <name evidence="4" type="ORF">SAMN02910406_00184</name>
</gene>
<dbReference type="Pfam" id="PF00440">
    <property type="entry name" value="TetR_N"/>
    <property type="match status" value="1"/>
</dbReference>
<protein>
    <submittedName>
        <fullName evidence="4">Transcriptional regulator, TetR family</fullName>
    </submittedName>
</protein>
<evidence type="ECO:0000256" key="1">
    <source>
        <dbReference type="ARBA" id="ARBA00023125"/>
    </source>
</evidence>
<dbReference type="SUPFAM" id="SSF46689">
    <property type="entry name" value="Homeodomain-like"/>
    <property type="match status" value="1"/>
</dbReference>
<dbReference type="InterPro" id="IPR009057">
    <property type="entry name" value="Homeodomain-like_sf"/>
</dbReference>
<evidence type="ECO:0000256" key="2">
    <source>
        <dbReference type="PROSITE-ProRule" id="PRU00335"/>
    </source>
</evidence>
<evidence type="ECO:0000313" key="5">
    <source>
        <dbReference type="Proteomes" id="UP000182192"/>
    </source>
</evidence>
<name>A0A1I1D3Y8_RUMAL</name>
<dbReference type="AlphaFoldDB" id="A0A1I1D3Y8"/>
<feature type="domain" description="HTH tetR-type" evidence="3">
    <location>
        <begin position="6"/>
        <end position="66"/>
    </location>
</feature>
<proteinExistence type="predicted"/>